<evidence type="ECO:0000256" key="1">
    <source>
        <dbReference type="SAM" id="Phobius"/>
    </source>
</evidence>
<sequence>MILYFTFLVERYFPEGIVNNLICIALLIWFLYYLLKAFSKDSKRLLLYEDYIEIIEGILESRKISESNQILVIH</sequence>
<evidence type="ECO:0000313" key="2">
    <source>
        <dbReference type="EMBL" id="RGE61817.1"/>
    </source>
</evidence>
<keyword evidence="1" id="KW-0812">Transmembrane</keyword>
<organism evidence="2 3">
    <name type="scientific">Eisenbergiella massiliensis</name>
    <dbReference type="NCBI Taxonomy" id="1720294"/>
    <lineage>
        <taxon>Bacteria</taxon>
        <taxon>Bacillati</taxon>
        <taxon>Bacillota</taxon>
        <taxon>Clostridia</taxon>
        <taxon>Lachnospirales</taxon>
        <taxon>Lachnospiraceae</taxon>
        <taxon>Eisenbergiella</taxon>
    </lineage>
</organism>
<keyword evidence="3" id="KW-1185">Reference proteome</keyword>
<dbReference type="Proteomes" id="UP000260812">
    <property type="component" value="Unassembled WGS sequence"/>
</dbReference>
<evidence type="ECO:0000313" key="3">
    <source>
        <dbReference type="Proteomes" id="UP000260812"/>
    </source>
</evidence>
<keyword evidence="1" id="KW-0472">Membrane</keyword>
<reference evidence="2" key="1">
    <citation type="submission" date="2018-08" db="EMBL/GenBank/DDBJ databases">
        <title>A genome reference for cultivated species of the human gut microbiota.</title>
        <authorList>
            <person name="Zou Y."/>
            <person name="Xue W."/>
            <person name="Luo G."/>
        </authorList>
    </citation>
    <scope>NUCLEOTIDE SEQUENCE [LARGE SCALE GENOMIC DNA]</scope>
    <source>
        <strain evidence="2">TF05-5AC</strain>
    </source>
</reference>
<gene>
    <name evidence="2" type="ORF">DXC51_09750</name>
</gene>
<proteinExistence type="predicted"/>
<protein>
    <submittedName>
        <fullName evidence="2">Uncharacterized protein</fullName>
    </submittedName>
</protein>
<keyword evidence="1" id="KW-1133">Transmembrane helix</keyword>
<dbReference type="AlphaFoldDB" id="A0A3E3I708"/>
<name>A0A3E3I708_9FIRM</name>
<feature type="transmembrane region" description="Helical" evidence="1">
    <location>
        <begin position="17"/>
        <end position="35"/>
    </location>
</feature>
<comment type="caution">
    <text evidence="2">The sequence shown here is derived from an EMBL/GenBank/DDBJ whole genome shotgun (WGS) entry which is preliminary data.</text>
</comment>
<accession>A0A3E3I708</accession>
<dbReference type="EMBL" id="QVLV01000005">
    <property type="protein sequence ID" value="RGE61817.1"/>
    <property type="molecule type" value="Genomic_DNA"/>
</dbReference>